<dbReference type="SUPFAM" id="SSF54160">
    <property type="entry name" value="Chromo domain-like"/>
    <property type="match status" value="1"/>
</dbReference>
<feature type="compositionally biased region" description="Basic and acidic residues" evidence="3">
    <location>
        <begin position="285"/>
        <end position="295"/>
    </location>
</feature>
<dbReference type="AlphaFoldDB" id="A0A3B4D5J3"/>
<dbReference type="Gene3D" id="2.40.50.40">
    <property type="match status" value="1"/>
</dbReference>
<feature type="region of interest" description="Disordered" evidence="3">
    <location>
        <begin position="275"/>
        <end position="308"/>
    </location>
</feature>
<dbReference type="InterPro" id="IPR023779">
    <property type="entry name" value="Chromodomain_CS"/>
</dbReference>
<comment type="subcellular location">
    <subcellularLocation>
        <location evidence="1">Nucleus</location>
    </subcellularLocation>
</comment>
<keyword evidence="2" id="KW-0539">Nucleus</keyword>
<organism evidence="5 6">
    <name type="scientific">Pygocentrus nattereri</name>
    <name type="common">Red-bellied piranha</name>
    <dbReference type="NCBI Taxonomy" id="42514"/>
    <lineage>
        <taxon>Eukaryota</taxon>
        <taxon>Metazoa</taxon>
        <taxon>Chordata</taxon>
        <taxon>Craniata</taxon>
        <taxon>Vertebrata</taxon>
        <taxon>Euteleostomi</taxon>
        <taxon>Actinopterygii</taxon>
        <taxon>Neopterygii</taxon>
        <taxon>Teleostei</taxon>
        <taxon>Ostariophysi</taxon>
        <taxon>Characiformes</taxon>
        <taxon>Characoidei</taxon>
        <taxon>Pygocentrus</taxon>
    </lineage>
</organism>
<dbReference type="GO" id="GO:0061665">
    <property type="term" value="F:SUMO ligase activity"/>
    <property type="evidence" value="ECO:0007669"/>
    <property type="project" value="TreeGrafter"/>
</dbReference>
<dbReference type="Proteomes" id="UP001501920">
    <property type="component" value="Chromosome 17"/>
</dbReference>
<feature type="compositionally biased region" description="Basic and acidic residues" evidence="3">
    <location>
        <begin position="367"/>
        <end position="378"/>
    </location>
</feature>
<accession>A0A3B4D5J3</accession>
<name>A0A3B4D5J3_PYGNA</name>
<keyword evidence="6" id="KW-1185">Reference proteome</keyword>
<evidence type="ECO:0000256" key="3">
    <source>
        <dbReference type="SAM" id="MobiDB-lite"/>
    </source>
</evidence>
<dbReference type="PROSITE" id="PS00598">
    <property type="entry name" value="CHROMO_1"/>
    <property type="match status" value="1"/>
</dbReference>
<dbReference type="SMART" id="SM00298">
    <property type="entry name" value="CHROMO"/>
    <property type="match status" value="1"/>
</dbReference>
<dbReference type="InterPro" id="IPR000953">
    <property type="entry name" value="Chromo/chromo_shadow_dom"/>
</dbReference>
<dbReference type="InterPro" id="IPR023780">
    <property type="entry name" value="Chromo_domain"/>
</dbReference>
<feature type="compositionally biased region" description="Basic and acidic residues" evidence="3">
    <location>
        <begin position="434"/>
        <end position="449"/>
    </location>
</feature>
<evidence type="ECO:0000256" key="2">
    <source>
        <dbReference type="ARBA" id="ARBA00023242"/>
    </source>
</evidence>
<evidence type="ECO:0000313" key="6">
    <source>
        <dbReference type="Proteomes" id="UP001501920"/>
    </source>
</evidence>
<evidence type="ECO:0000313" key="5">
    <source>
        <dbReference type="Ensembl" id="ENSPNAP00000018795.2"/>
    </source>
</evidence>
<evidence type="ECO:0000259" key="4">
    <source>
        <dbReference type="PROSITE" id="PS50013"/>
    </source>
</evidence>
<dbReference type="GO" id="GO:0000122">
    <property type="term" value="P:negative regulation of transcription by RNA polymerase II"/>
    <property type="evidence" value="ECO:0007669"/>
    <property type="project" value="TreeGrafter"/>
</dbReference>
<feature type="region of interest" description="Disordered" evidence="3">
    <location>
        <begin position="328"/>
        <end position="347"/>
    </location>
</feature>
<reference evidence="5" key="2">
    <citation type="submission" date="2025-08" db="UniProtKB">
        <authorList>
            <consortium name="Ensembl"/>
        </authorList>
    </citation>
    <scope>IDENTIFICATION</scope>
</reference>
<dbReference type="GO" id="GO:0035102">
    <property type="term" value="C:PRC1 complex"/>
    <property type="evidence" value="ECO:0007669"/>
    <property type="project" value="TreeGrafter"/>
</dbReference>
<feature type="region of interest" description="Disordered" evidence="3">
    <location>
        <begin position="419"/>
        <end position="449"/>
    </location>
</feature>
<feature type="region of interest" description="Disordered" evidence="3">
    <location>
        <begin position="355"/>
        <end position="393"/>
    </location>
</feature>
<dbReference type="STRING" id="42514.ENSPNAP00000018795"/>
<proteinExistence type="predicted"/>
<dbReference type="GO" id="GO:0016925">
    <property type="term" value="P:protein sumoylation"/>
    <property type="evidence" value="ECO:0007669"/>
    <property type="project" value="TreeGrafter"/>
</dbReference>
<gene>
    <name evidence="5" type="primary">CBX4</name>
</gene>
<feature type="compositionally biased region" description="Polar residues" evidence="3">
    <location>
        <begin position="379"/>
        <end position="393"/>
    </location>
</feature>
<protein>
    <recommendedName>
        <fullName evidence="4">Chromo domain-containing protein</fullName>
    </recommendedName>
</protein>
<dbReference type="GeneTree" id="ENSGT00940000160081"/>
<evidence type="ECO:0000256" key="1">
    <source>
        <dbReference type="ARBA" id="ARBA00004123"/>
    </source>
</evidence>
<sequence length="483" mass="54877">MELPAAGQHIYAVEHIEKKRIRKGRIEYLVKWRDWSPKYNTWEPEENILDPHLLVDFQKRERQEQVMGYRKRGPKPKHLLMQAQSFARRSSTLSGLDEVKSGCLKTAIQTQRSSKTHHPYQRICKKSLVEPLADGKPQLNSKKHQPNRKIYQKVKETEAAKDGWSIPQVLQQKWVQNVPAKLKDITIELEELPTNVRCGGKSELGSSLIAKEAHASGISTKLKIVQNKNINGRIVIVMSKYMENATQDPKMIHSEADLGVKQLLDNESKVAEKLRHSMNPNFENGCEKDSKDKAKPPPSGLTNGPFHPVANDYITSSLLAAETDKPEELSSSTFNGHFKSSLTAKPSEKDVIAYSHQRSPHGAHKRQYSEPDNERDTEANSAPNSGPSQFQSNIIGHQHSNRHRLELQDKPMDLSCSQLRKEGKSITDSQVKWNSEKEEGPQPEWTEKQPECEPFPTFMPFFGNIIITDVTAHCLTVTFKEYI</sequence>
<dbReference type="InterPro" id="IPR016197">
    <property type="entry name" value="Chromo-like_dom_sf"/>
</dbReference>
<dbReference type="PANTHER" id="PTHR46727">
    <property type="entry name" value="E3 SUMO-PROTEIN LIGASE CBX4"/>
    <property type="match status" value="1"/>
</dbReference>
<feature type="compositionally biased region" description="Polar residues" evidence="3">
    <location>
        <begin position="329"/>
        <end position="344"/>
    </location>
</feature>
<dbReference type="GO" id="GO:0032183">
    <property type="term" value="F:SUMO binding"/>
    <property type="evidence" value="ECO:0007669"/>
    <property type="project" value="TreeGrafter"/>
</dbReference>
<reference evidence="5 6" key="1">
    <citation type="submission" date="2020-10" db="EMBL/GenBank/DDBJ databases">
        <title>Pygocentrus nattereri (red-bellied piranha) genome, fPygNat1, primary haplotype.</title>
        <authorList>
            <person name="Myers G."/>
            <person name="Meyer A."/>
            <person name="Karagic N."/>
            <person name="Pippel M."/>
            <person name="Winkler S."/>
            <person name="Tracey A."/>
            <person name="Wood J."/>
            <person name="Formenti G."/>
            <person name="Howe K."/>
            <person name="Fedrigo O."/>
            <person name="Jarvis E.D."/>
        </authorList>
    </citation>
    <scope>NUCLEOTIDE SEQUENCE [LARGE SCALE GENOMIC DNA]</scope>
</reference>
<dbReference type="InterPro" id="IPR033773">
    <property type="entry name" value="CBX7_C"/>
</dbReference>
<dbReference type="OrthoDB" id="1918685at2759"/>
<dbReference type="PROSITE" id="PS50013">
    <property type="entry name" value="CHROMO_2"/>
    <property type="match status" value="1"/>
</dbReference>
<feature type="domain" description="Chromo" evidence="4">
    <location>
        <begin position="11"/>
        <end position="69"/>
    </location>
</feature>
<dbReference type="InterPro" id="IPR043531">
    <property type="entry name" value="CBX4"/>
</dbReference>
<dbReference type="Pfam" id="PF17218">
    <property type="entry name" value="CBX7_C"/>
    <property type="match status" value="1"/>
</dbReference>
<dbReference type="Ensembl" id="ENSPNAT00000028198.2">
    <property type="protein sequence ID" value="ENSPNAP00000018795.2"/>
    <property type="gene ID" value="ENSPNAG00000025246.2"/>
</dbReference>
<dbReference type="Pfam" id="PF00385">
    <property type="entry name" value="Chromo"/>
    <property type="match status" value="1"/>
</dbReference>
<dbReference type="PANTHER" id="PTHR46727:SF1">
    <property type="entry name" value="E3 SUMO-PROTEIN LIGASE CBX4"/>
    <property type="match status" value="1"/>
</dbReference>
<reference evidence="5" key="3">
    <citation type="submission" date="2025-09" db="UniProtKB">
        <authorList>
            <consortium name="Ensembl"/>
        </authorList>
    </citation>
    <scope>IDENTIFICATION</scope>
</reference>
<dbReference type="CDD" id="cd18645">
    <property type="entry name" value="CD_Cbx4"/>
    <property type="match status" value="1"/>
</dbReference>